<dbReference type="AlphaFoldDB" id="A0A9P6RSN2"/>
<feature type="domain" description="NOT2/NOT3/NOT5 C-terminal" evidence="5">
    <location>
        <begin position="379"/>
        <end position="499"/>
    </location>
</feature>
<gene>
    <name evidence="6" type="ORF">BGZ99_007394</name>
</gene>
<sequence length="634" mass="67694">MGQPNQGWTYGAGPMPGMSQARPPMSGFPGVLQSSLLQQQQQQQQQQPPQQQQQNAVSQHLHQHGAHQEILDMSDFPALGSVNNASSNPGLSAASYASTAGTLANTGSSASGNGLSQEFSIEDDFPALPGARPNSAGSGRHFGSMQLHQQQQQSTQQGQPRSQQNIQHHPSQQQAQHLLQQSQLDGMGAFSSMISPSSGSQMQQSMQLQQQLANDLMFQQQHQLLHMNGSHSPINAHLSGSSNELAKATKSYATKAGNGSGLFLASASSPMSPSSSTLAPLTASTSGGASSTHLNSSQAESIASMRQGELAHGLSASAVASAGAKTHGQAALDDHDRFGLFGMLGVIRMADQDSTTLTLGRDLTTLGLSLNSADPLYGAFASPWFEVPTSADIEAEFHVPACYNVQPPPPPQAKLSSVLDETLFYMFYSMPRDALQDAAAIELYNRHWRYHKELRLWLMKDQSSEQSKTPTFERGSYIFFDPSSWEKVKKDFIVMYDALEERRQVNALPSNGASAANAHLAGGSGTISSAVGQLNGLEVGSHVGLLNSLNSTSTPGPTTAQGSHMKQNSGAMNASLHGASSQAFQQQQQQQRQQQQQQQQQLQQQKSLQMMNLGSSGHVPFAAINSHGLNSSKP</sequence>
<dbReference type="GO" id="GO:0030015">
    <property type="term" value="C:CCR4-NOT core complex"/>
    <property type="evidence" value="ECO:0007669"/>
    <property type="project" value="InterPro"/>
</dbReference>
<evidence type="ECO:0000259" key="5">
    <source>
        <dbReference type="Pfam" id="PF04153"/>
    </source>
</evidence>
<evidence type="ECO:0000256" key="2">
    <source>
        <dbReference type="ARBA" id="ARBA00023015"/>
    </source>
</evidence>
<comment type="caution">
    <text evidence="6">The sequence shown here is derived from an EMBL/GenBank/DDBJ whole genome shotgun (WGS) entry which is preliminary data.</text>
</comment>
<comment type="similarity">
    <text evidence="1">Belongs to the CNOT2/3/5 family.</text>
</comment>
<dbReference type="PANTHER" id="PTHR23326">
    <property type="entry name" value="CCR4 NOT-RELATED"/>
    <property type="match status" value="1"/>
</dbReference>
<name>A0A9P6RSN2_9FUNG</name>
<feature type="compositionally biased region" description="Low complexity" evidence="4">
    <location>
        <begin position="191"/>
        <end position="208"/>
    </location>
</feature>
<proteinExistence type="inferred from homology"/>
<dbReference type="OrthoDB" id="25391at2759"/>
<feature type="region of interest" description="Disordered" evidence="4">
    <location>
        <begin position="124"/>
        <end position="208"/>
    </location>
</feature>
<feature type="region of interest" description="Disordered" evidence="4">
    <location>
        <begin position="274"/>
        <end position="303"/>
    </location>
</feature>
<evidence type="ECO:0000313" key="7">
    <source>
        <dbReference type="Proteomes" id="UP000738325"/>
    </source>
</evidence>
<feature type="compositionally biased region" description="Low complexity" evidence="4">
    <location>
        <begin position="274"/>
        <end position="292"/>
    </location>
</feature>
<evidence type="ECO:0000256" key="3">
    <source>
        <dbReference type="ARBA" id="ARBA00023163"/>
    </source>
</evidence>
<dbReference type="Pfam" id="PF04153">
    <property type="entry name" value="NOT2_3_5_C"/>
    <property type="match status" value="1"/>
</dbReference>
<organism evidence="6 7">
    <name type="scientific">Dissophora globulifera</name>
    <dbReference type="NCBI Taxonomy" id="979702"/>
    <lineage>
        <taxon>Eukaryota</taxon>
        <taxon>Fungi</taxon>
        <taxon>Fungi incertae sedis</taxon>
        <taxon>Mucoromycota</taxon>
        <taxon>Mortierellomycotina</taxon>
        <taxon>Mortierellomycetes</taxon>
        <taxon>Mortierellales</taxon>
        <taxon>Mortierellaceae</taxon>
        <taxon>Dissophora</taxon>
    </lineage>
</organism>
<feature type="region of interest" description="Disordered" evidence="4">
    <location>
        <begin position="1"/>
        <end position="66"/>
    </location>
</feature>
<keyword evidence="7" id="KW-1185">Reference proteome</keyword>
<feature type="region of interest" description="Disordered" evidence="4">
    <location>
        <begin position="548"/>
        <end position="606"/>
    </location>
</feature>
<feature type="compositionally biased region" description="Low complexity" evidence="4">
    <location>
        <begin position="144"/>
        <end position="184"/>
    </location>
</feature>
<evidence type="ECO:0000256" key="4">
    <source>
        <dbReference type="SAM" id="MobiDB-lite"/>
    </source>
</evidence>
<dbReference type="Gene3D" id="2.30.30.1020">
    <property type="entry name" value="CCR4-NOT complex subunit 2/3/5, C-terminal domain"/>
    <property type="match status" value="1"/>
</dbReference>
<evidence type="ECO:0000313" key="6">
    <source>
        <dbReference type="EMBL" id="KAG0327556.1"/>
    </source>
</evidence>
<feature type="compositionally biased region" description="Polar residues" evidence="4">
    <location>
        <begin position="548"/>
        <end position="584"/>
    </location>
</feature>
<keyword evidence="3" id="KW-0804">Transcription</keyword>
<keyword evidence="2" id="KW-0805">Transcription regulation</keyword>
<dbReference type="InterPro" id="IPR040168">
    <property type="entry name" value="Not2/3/5"/>
</dbReference>
<dbReference type="GO" id="GO:0000289">
    <property type="term" value="P:nuclear-transcribed mRNA poly(A) tail shortening"/>
    <property type="evidence" value="ECO:0007669"/>
    <property type="project" value="UniProtKB-ARBA"/>
</dbReference>
<dbReference type="EMBL" id="JAAAIP010000053">
    <property type="protein sequence ID" value="KAG0327556.1"/>
    <property type="molecule type" value="Genomic_DNA"/>
</dbReference>
<dbReference type="GO" id="GO:0006355">
    <property type="term" value="P:regulation of DNA-templated transcription"/>
    <property type="evidence" value="ECO:0007669"/>
    <property type="project" value="InterPro"/>
</dbReference>
<reference evidence="6" key="1">
    <citation type="journal article" date="2020" name="Fungal Divers.">
        <title>Resolving the Mortierellaceae phylogeny through synthesis of multi-gene phylogenetics and phylogenomics.</title>
        <authorList>
            <person name="Vandepol N."/>
            <person name="Liber J."/>
            <person name="Desiro A."/>
            <person name="Na H."/>
            <person name="Kennedy M."/>
            <person name="Barry K."/>
            <person name="Grigoriev I.V."/>
            <person name="Miller A.N."/>
            <person name="O'Donnell K."/>
            <person name="Stajich J.E."/>
            <person name="Bonito G."/>
        </authorList>
    </citation>
    <scope>NUCLEOTIDE SEQUENCE</scope>
    <source>
        <strain evidence="6">REB-010B</strain>
    </source>
</reference>
<feature type="compositionally biased region" description="Low complexity" evidence="4">
    <location>
        <begin position="585"/>
        <end position="605"/>
    </location>
</feature>
<feature type="compositionally biased region" description="Low complexity" evidence="4">
    <location>
        <begin position="33"/>
        <end position="54"/>
    </location>
</feature>
<dbReference type="InterPro" id="IPR007282">
    <property type="entry name" value="NOT2/3/5_C"/>
</dbReference>
<dbReference type="Proteomes" id="UP000738325">
    <property type="component" value="Unassembled WGS sequence"/>
</dbReference>
<protein>
    <recommendedName>
        <fullName evidence="5">NOT2/NOT3/NOT5 C-terminal domain-containing protein</fullName>
    </recommendedName>
</protein>
<evidence type="ECO:0000256" key="1">
    <source>
        <dbReference type="ARBA" id="ARBA00007682"/>
    </source>
</evidence>
<dbReference type="InterPro" id="IPR038635">
    <property type="entry name" value="CCR4-NOT_su2/3/5_C_sf"/>
</dbReference>
<accession>A0A9P6RSN2</accession>